<sequence>MISKLLDKKGKKAGCDCAITADGKKKPPPPPRRASTLTQSGTHNPIHQTQVTYLNYN</sequence>
<organism evidence="2 3">
    <name type="scientific">Rhodococcus qingshengii</name>
    <dbReference type="NCBI Taxonomy" id="334542"/>
    <lineage>
        <taxon>Bacteria</taxon>
        <taxon>Bacillati</taxon>
        <taxon>Actinomycetota</taxon>
        <taxon>Actinomycetes</taxon>
        <taxon>Mycobacteriales</taxon>
        <taxon>Nocardiaceae</taxon>
        <taxon>Rhodococcus</taxon>
        <taxon>Rhodococcus erythropolis group</taxon>
    </lineage>
</organism>
<proteinExistence type="predicted"/>
<dbReference type="AlphaFoldDB" id="A0AAW6LQQ8"/>
<dbReference type="EMBL" id="JARDXE010000014">
    <property type="protein sequence ID" value="MDE8647601.1"/>
    <property type="molecule type" value="Genomic_DNA"/>
</dbReference>
<protein>
    <submittedName>
        <fullName evidence="2">Uncharacterized protein</fullName>
    </submittedName>
</protein>
<evidence type="ECO:0000313" key="2">
    <source>
        <dbReference type="EMBL" id="MDE8647601.1"/>
    </source>
</evidence>
<evidence type="ECO:0000256" key="1">
    <source>
        <dbReference type="SAM" id="MobiDB-lite"/>
    </source>
</evidence>
<reference evidence="2" key="1">
    <citation type="submission" date="2023-02" db="EMBL/GenBank/DDBJ databases">
        <title>A novel hydrolase synthesized by Rhodococcus erythropolis HQ is responsible for the detoxification of Zearalenone.</title>
        <authorList>
            <person name="Hu J."/>
            <person name="Xu J."/>
        </authorList>
    </citation>
    <scope>NUCLEOTIDE SEQUENCE</scope>
    <source>
        <strain evidence="2">HQ</strain>
    </source>
</reference>
<feature type="region of interest" description="Disordered" evidence="1">
    <location>
        <begin position="19"/>
        <end position="57"/>
    </location>
</feature>
<comment type="caution">
    <text evidence="2">The sequence shown here is derived from an EMBL/GenBank/DDBJ whole genome shotgun (WGS) entry which is preliminary data.</text>
</comment>
<name>A0AAW6LQQ8_RHOSG</name>
<gene>
    <name evidence="2" type="ORF">PXH69_21740</name>
</gene>
<accession>A0AAW6LQQ8</accession>
<dbReference type="RefSeq" id="WP_275232166.1">
    <property type="nucleotide sequence ID" value="NZ_JARDXE010000014.1"/>
</dbReference>
<dbReference type="Proteomes" id="UP001217325">
    <property type="component" value="Unassembled WGS sequence"/>
</dbReference>
<feature type="compositionally biased region" description="Polar residues" evidence="1">
    <location>
        <begin position="35"/>
        <end position="57"/>
    </location>
</feature>
<evidence type="ECO:0000313" key="3">
    <source>
        <dbReference type="Proteomes" id="UP001217325"/>
    </source>
</evidence>